<dbReference type="InterPro" id="IPR050232">
    <property type="entry name" value="FBL13/AtMIF1-like"/>
</dbReference>
<dbReference type="Proteomes" id="UP001152523">
    <property type="component" value="Unassembled WGS sequence"/>
</dbReference>
<accession>A0AAV0CAJ3</accession>
<feature type="compositionally biased region" description="Acidic residues" evidence="1">
    <location>
        <begin position="26"/>
        <end position="104"/>
    </location>
</feature>
<feature type="domain" description="F-box" evidence="2">
    <location>
        <begin position="128"/>
        <end position="176"/>
    </location>
</feature>
<dbReference type="InterPro" id="IPR055357">
    <property type="entry name" value="LRR_At1g61320_AtMIF1"/>
</dbReference>
<feature type="region of interest" description="Disordered" evidence="1">
    <location>
        <begin position="1"/>
        <end position="113"/>
    </location>
</feature>
<protein>
    <recommendedName>
        <fullName evidence="2">F-box domain-containing protein</fullName>
    </recommendedName>
</protein>
<dbReference type="Pfam" id="PF00646">
    <property type="entry name" value="F-box"/>
    <property type="match status" value="1"/>
</dbReference>
<dbReference type="Pfam" id="PF23622">
    <property type="entry name" value="LRR_At1g61320_AtMIF1"/>
    <property type="match status" value="1"/>
</dbReference>
<gene>
    <name evidence="3" type="ORF">CEPIT_LOCUS3109</name>
</gene>
<dbReference type="EMBL" id="CAMAPF010000016">
    <property type="protein sequence ID" value="CAH9069510.1"/>
    <property type="molecule type" value="Genomic_DNA"/>
</dbReference>
<reference evidence="3" key="1">
    <citation type="submission" date="2022-07" db="EMBL/GenBank/DDBJ databases">
        <authorList>
            <person name="Macas J."/>
            <person name="Novak P."/>
            <person name="Neumann P."/>
        </authorList>
    </citation>
    <scope>NUCLEOTIDE SEQUENCE</scope>
</reference>
<dbReference type="InterPro" id="IPR001810">
    <property type="entry name" value="F-box_dom"/>
</dbReference>
<comment type="caution">
    <text evidence="3">The sequence shown here is derived from an EMBL/GenBank/DDBJ whole genome shotgun (WGS) entry which is preliminary data.</text>
</comment>
<sequence length="559" mass="63335">MSDDIEQEFGEEGLDRGDGVSGDEGQFGEEDMEGAGEEEIAEAGEQFGDEEEMEEAREEEEEIEGTGEEEEIEGTGEEEVGEDEELIEEDEARELDEEVDEGETEDGKEKKSLSRPKKRLKVATVQPVDRISKLPIYLLIGIISRLDTKDAVITSALSKRWKLLWLFSPELKFREKSEEIETISKFVSWVNRLLVIYNSDFLWNFEMEFTYYECFASDVYAWLANAIKSEVMQLSLLLNSSPSKDLYKMPQLLFCNPSFERLRFKRCIMAPRRNIDWKSLTRLLLEEMELPQHVIDKLLSGCPLLTNLLLLSCWGFNRLEVKTQKLDVLGIGDAKDGVSDPLLEISAPLTECLLLTSYPRGRKWSVTNIPSVVKANIDFAGSDWDASSVEVMGNMKDLLADLQHVEELELRSDCIKVFSMLAMNGWEVPKSKRGSLIVNTTCNEQIISGILFILESSPSIEKLVVTGYRPDEEAVTLCPGAKCDLDCDLLHLKYVHITIWPDPNLAGEPMMTLAQVLLKRATVLEKMVIDVEYTTHFVEVIQTLLGYPRSSPNAVIELR</sequence>
<dbReference type="InterPro" id="IPR036047">
    <property type="entry name" value="F-box-like_dom_sf"/>
</dbReference>
<evidence type="ECO:0000259" key="2">
    <source>
        <dbReference type="PROSITE" id="PS50181"/>
    </source>
</evidence>
<evidence type="ECO:0000256" key="1">
    <source>
        <dbReference type="SAM" id="MobiDB-lite"/>
    </source>
</evidence>
<organism evidence="3 4">
    <name type="scientific">Cuscuta epithymum</name>
    <dbReference type="NCBI Taxonomy" id="186058"/>
    <lineage>
        <taxon>Eukaryota</taxon>
        <taxon>Viridiplantae</taxon>
        <taxon>Streptophyta</taxon>
        <taxon>Embryophyta</taxon>
        <taxon>Tracheophyta</taxon>
        <taxon>Spermatophyta</taxon>
        <taxon>Magnoliopsida</taxon>
        <taxon>eudicotyledons</taxon>
        <taxon>Gunneridae</taxon>
        <taxon>Pentapetalae</taxon>
        <taxon>asterids</taxon>
        <taxon>lamiids</taxon>
        <taxon>Solanales</taxon>
        <taxon>Convolvulaceae</taxon>
        <taxon>Cuscuteae</taxon>
        <taxon>Cuscuta</taxon>
        <taxon>Cuscuta subgen. Cuscuta</taxon>
    </lineage>
</organism>
<name>A0AAV0CAJ3_9ASTE</name>
<evidence type="ECO:0000313" key="4">
    <source>
        <dbReference type="Proteomes" id="UP001152523"/>
    </source>
</evidence>
<evidence type="ECO:0000313" key="3">
    <source>
        <dbReference type="EMBL" id="CAH9069510.1"/>
    </source>
</evidence>
<feature type="compositionally biased region" description="Acidic residues" evidence="1">
    <location>
        <begin position="1"/>
        <end position="12"/>
    </location>
</feature>
<keyword evidence="4" id="KW-1185">Reference proteome</keyword>
<dbReference type="SUPFAM" id="SSF81383">
    <property type="entry name" value="F-box domain"/>
    <property type="match status" value="1"/>
</dbReference>
<proteinExistence type="predicted"/>
<dbReference type="PANTHER" id="PTHR31900">
    <property type="entry name" value="F-BOX/RNI SUPERFAMILY PROTEIN-RELATED"/>
    <property type="match status" value="1"/>
</dbReference>
<dbReference type="PANTHER" id="PTHR31900:SF32">
    <property type="entry name" value="F-BOX_RNI_FBD-LIKE DOMAIN PROTEIN"/>
    <property type="match status" value="1"/>
</dbReference>
<dbReference type="PROSITE" id="PS50181">
    <property type="entry name" value="FBOX"/>
    <property type="match status" value="1"/>
</dbReference>
<dbReference type="AlphaFoldDB" id="A0AAV0CAJ3"/>